<dbReference type="InterPro" id="IPR017900">
    <property type="entry name" value="4Fe4S_Fe_S_CS"/>
</dbReference>
<dbReference type="Pfam" id="PF12937">
    <property type="entry name" value="F-box-like"/>
    <property type="match status" value="1"/>
</dbReference>
<dbReference type="EMBL" id="JAGGNH010000001">
    <property type="protein sequence ID" value="KAJ0987227.1"/>
    <property type="molecule type" value="Genomic_DNA"/>
</dbReference>
<dbReference type="AlphaFoldDB" id="A0A9D5HT68"/>
<dbReference type="PROSITE" id="PS00198">
    <property type="entry name" value="4FE4S_FER_1"/>
    <property type="match status" value="1"/>
</dbReference>
<dbReference type="InterPro" id="IPR032675">
    <property type="entry name" value="LRR_dom_sf"/>
</dbReference>
<name>A0A9D5HT68_9LILI</name>
<sequence>MKSSASDSVIPPMDPHGALFLVLGYLRLRELLAFQSVCSLFRDAIAEDHLLWMRITVEPPLSGRLTDDILLKLTSKYGGALKSLALLDCRKITDAGLLQVVERNPTITELYILGSTYLTADGVVRVVQRLTECKGKLKRLRLRGLCNISKDHLDRLNYFLGTNDHPQCSKSSIYNYWKSLPFDDNDDRPLDLDICPKCNNARLVFDCTRDNCRGCFFCIRRCEECGCCIDFEELGEETIYNHLLCIDCWLQLPKCCECNRPYCKGHINFNGECSSALFLCDQCREDDESPTNDIM</sequence>
<dbReference type="SUPFAM" id="SSF81383">
    <property type="entry name" value="F-box domain"/>
    <property type="match status" value="1"/>
</dbReference>
<dbReference type="OrthoDB" id="10044893at2759"/>
<dbReference type="Gene3D" id="3.80.10.10">
    <property type="entry name" value="Ribonuclease Inhibitor"/>
    <property type="match status" value="1"/>
</dbReference>
<keyword evidence="3" id="KW-1185">Reference proteome</keyword>
<gene>
    <name evidence="2" type="ORF">J5N97_005583</name>
</gene>
<evidence type="ECO:0000313" key="3">
    <source>
        <dbReference type="Proteomes" id="UP001085076"/>
    </source>
</evidence>
<dbReference type="InterPro" id="IPR001810">
    <property type="entry name" value="F-box_dom"/>
</dbReference>
<comment type="caution">
    <text evidence="2">The sequence shown here is derived from an EMBL/GenBank/DDBJ whole genome shotgun (WGS) entry which is preliminary data.</text>
</comment>
<feature type="domain" description="F-box" evidence="1">
    <location>
        <begin position="15"/>
        <end position="56"/>
    </location>
</feature>
<proteinExistence type="predicted"/>
<accession>A0A9D5HT68</accession>
<reference evidence="2" key="2">
    <citation type="journal article" date="2022" name="Hortic Res">
        <title>The genome of Dioscorea zingiberensis sheds light on the biosynthesis, origin and evolution of the medicinally important diosgenin saponins.</title>
        <authorList>
            <person name="Li Y."/>
            <person name="Tan C."/>
            <person name="Li Z."/>
            <person name="Guo J."/>
            <person name="Li S."/>
            <person name="Chen X."/>
            <person name="Wang C."/>
            <person name="Dai X."/>
            <person name="Yang H."/>
            <person name="Song W."/>
            <person name="Hou L."/>
            <person name="Xu J."/>
            <person name="Tong Z."/>
            <person name="Xu A."/>
            <person name="Yuan X."/>
            <person name="Wang W."/>
            <person name="Yang Q."/>
            <person name="Chen L."/>
            <person name="Sun Z."/>
            <person name="Wang K."/>
            <person name="Pan B."/>
            <person name="Chen J."/>
            <person name="Bao Y."/>
            <person name="Liu F."/>
            <person name="Qi X."/>
            <person name="Gang D.R."/>
            <person name="Wen J."/>
            <person name="Li J."/>
        </authorList>
    </citation>
    <scope>NUCLEOTIDE SEQUENCE</scope>
    <source>
        <strain evidence="2">Dzin_1.0</strain>
    </source>
</reference>
<dbReference type="Proteomes" id="UP001085076">
    <property type="component" value="Miscellaneous, Linkage group lg01"/>
</dbReference>
<evidence type="ECO:0000313" key="2">
    <source>
        <dbReference type="EMBL" id="KAJ0987227.1"/>
    </source>
</evidence>
<dbReference type="SUPFAM" id="SSF52047">
    <property type="entry name" value="RNI-like"/>
    <property type="match status" value="1"/>
</dbReference>
<reference evidence="2" key="1">
    <citation type="submission" date="2021-03" db="EMBL/GenBank/DDBJ databases">
        <authorList>
            <person name="Li Z."/>
            <person name="Yang C."/>
        </authorList>
    </citation>
    <scope>NUCLEOTIDE SEQUENCE</scope>
    <source>
        <strain evidence="2">Dzin_1.0</strain>
        <tissue evidence="2">Leaf</tissue>
    </source>
</reference>
<dbReference type="InterPro" id="IPR036047">
    <property type="entry name" value="F-box-like_dom_sf"/>
</dbReference>
<organism evidence="2 3">
    <name type="scientific">Dioscorea zingiberensis</name>
    <dbReference type="NCBI Taxonomy" id="325984"/>
    <lineage>
        <taxon>Eukaryota</taxon>
        <taxon>Viridiplantae</taxon>
        <taxon>Streptophyta</taxon>
        <taxon>Embryophyta</taxon>
        <taxon>Tracheophyta</taxon>
        <taxon>Spermatophyta</taxon>
        <taxon>Magnoliopsida</taxon>
        <taxon>Liliopsida</taxon>
        <taxon>Dioscoreales</taxon>
        <taxon>Dioscoreaceae</taxon>
        <taxon>Dioscorea</taxon>
    </lineage>
</organism>
<protein>
    <recommendedName>
        <fullName evidence="1">F-box domain-containing protein</fullName>
    </recommendedName>
</protein>
<evidence type="ECO:0000259" key="1">
    <source>
        <dbReference type="Pfam" id="PF12937"/>
    </source>
</evidence>